<evidence type="ECO:0000259" key="3">
    <source>
        <dbReference type="PROSITE" id="PS50213"/>
    </source>
</evidence>
<accession>A0AAV9N4V4</accession>
<evidence type="ECO:0000256" key="1">
    <source>
        <dbReference type="SAM" id="MobiDB-lite"/>
    </source>
</evidence>
<dbReference type="InterPro" id="IPR036378">
    <property type="entry name" value="FAS1_dom_sf"/>
</dbReference>
<evidence type="ECO:0000256" key="2">
    <source>
        <dbReference type="SAM" id="Phobius"/>
    </source>
</evidence>
<feature type="compositionally biased region" description="Basic and acidic residues" evidence="1">
    <location>
        <begin position="509"/>
        <end position="531"/>
    </location>
</feature>
<keyword evidence="2" id="KW-0472">Membrane</keyword>
<evidence type="ECO:0000313" key="4">
    <source>
        <dbReference type="EMBL" id="KAK5049840.1"/>
    </source>
</evidence>
<feature type="compositionally biased region" description="Polar residues" evidence="1">
    <location>
        <begin position="387"/>
        <end position="404"/>
    </location>
</feature>
<dbReference type="SUPFAM" id="SSF82153">
    <property type="entry name" value="FAS1 domain"/>
    <property type="match status" value="2"/>
</dbReference>
<feature type="compositionally biased region" description="Basic and acidic residues" evidence="1">
    <location>
        <begin position="407"/>
        <end position="423"/>
    </location>
</feature>
<feature type="compositionally biased region" description="Low complexity" evidence="1">
    <location>
        <begin position="267"/>
        <end position="281"/>
    </location>
</feature>
<feature type="transmembrane region" description="Helical" evidence="2">
    <location>
        <begin position="309"/>
        <end position="329"/>
    </location>
</feature>
<dbReference type="InterPro" id="IPR000782">
    <property type="entry name" value="FAS1_domain"/>
</dbReference>
<keyword evidence="5" id="KW-1185">Reference proteome</keyword>
<keyword evidence="2" id="KW-0812">Transmembrane</keyword>
<proteinExistence type="predicted"/>
<feature type="domain" description="FAS1" evidence="3">
    <location>
        <begin position="5"/>
        <end position="260"/>
    </location>
</feature>
<dbReference type="Gene3D" id="2.30.180.10">
    <property type="entry name" value="FAS1 domain"/>
    <property type="match status" value="2"/>
</dbReference>
<dbReference type="InterPro" id="IPR050904">
    <property type="entry name" value="Adhesion/Biosynth-related"/>
</dbReference>
<comment type="caution">
    <text evidence="4">The sequence shown here is derived from an EMBL/GenBank/DDBJ whole genome shotgun (WGS) entry which is preliminary data.</text>
</comment>
<dbReference type="GeneID" id="89972138"/>
<dbReference type="RefSeq" id="XP_064704650.1">
    <property type="nucleotide sequence ID" value="XM_064847538.1"/>
</dbReference>
<dbReference type="EMBL" id="JAVRRD010000018">
    <property type="protein sequence ID" value="KAK5049840.1"/>
    <property type="molecule type" value="Genomic_DNA"/>
</dbReference>
<feature type="region of interest" description="Disordered" evidence="1">
    <location>
        <begin position="494"/>
        <end position="538"/>
    </location>
</feature>
<dbReference type="PROSITE" id="PS50213">
    <property type="entry name" value="FAS1"/>
    <property type="match status" value="1"/>
</dbReference>
<dbReference type="AlphaFoldDB" id="A0AAV9N4V4"/>
<organism evidence="4 5">
    <name type="scientific">Exophiala bonariae</name>
    <dbReference type="NCBI Taxonomy" id="1690606"/>
    <lineage>
        <taxon>Eukaryota</taxon>
        <taxon>Fungi</taxon>
        <taxon>Dikarya</taxon>
        <taxon>Ascomycota</taxon>
        <taxon>Pezizomycotina</taxon>
        <taxon>Eurotiomycetes</taxon>
        <taxon>Chaetothyriomycetidae</taxon>
        <taxon>Chaetothyriales</taxon>
        <taxon>Herpotrichiellaceae</taxon>
        <taxon>Exophiala</taxon>
    </lineage>
</organism>
<keyword evidence="2" id="KW-1133">Transmembrane helix</keyword>
<gene>
    <name evidence="4" type="ORF">LTR84_003958</name>
</gene>
<evidence type="ECO:0000313" key="5">
    <source>
        <dbReference type="Proteomes" id="UP001358417"/>
    </source>
</evidence>
<dbReference type="Proteomes" id="UP001358417">
    <property type="component" value="Unassembled WGS sequence"/>
</dbReference>
<dbReference type="PANTHER" id="PTHR10900">
    <property type="entry name" value="PERIOSTIN-RELATED"/>
    <property type="match status" value="1"/>
</dbReference>
<sequence length="538" mass="57824">MSTEITDLLTTISNHGYLNSLANVLAEDPETAALLNEARNVTFLAPTDAAFNTMFADMEFAVQTEVEEKRFLLPTLLIDDNDYSLTGRSALGGTVMVSHQYVRQISDPLYENIAAGGHNRIAKLAGATNFTGGTLYPISQVLVTPDLLGNTIQATNQSQGPFDYYSLDVALWRDGFNLVPRAQIEKLVQAHVVPDKVIPHEDLVNTTLTTAAGQEVVIVKENGGGTAGRLNQTFGDLQFEITIPDIWFDRGFIHVIDQVLNPFTYKSTSDTESSDTTAGSTKGSSSETSVAVSQEELRSSADLSTGAKAGIGVGVAAGVIAAILLIFFVRKFRRSKDTTTEQTSAPDPSSGALDDPGFQEKSELQGGPFNPEIAGPVKRKGELENGAVSSTSPLRSELPTSPSASELEEKPSLLARAQERSDSKPGGTSSDESKSDSNPTNTVTMSTKRNPVDANILSQSIAEPLPPDSSSNELAEEFDLLVSELGILVRRKKALRTSADASGVPPEEVEGRKGEDYRELDTREQRLRSRLSELQASL</sequence>
<feature type="region of interest" description="Disordered" evidence="1">
    <location>
        <begin position="337"/>
        <end position="472"/>
    </location>
</feature>
<reference evidence="4 5" key="1">
    <citation type="submission" date="2023-08" db="EMBL/GenBank/DDBJ databases">
        <title>Black Yeasts Isolated from many extreme environments.</title>
        <authorList>
            <person name="Coleine C."/>
            <person name="Stajich J.E."/>
            <person name="Selbmann L."/>
        </authorList>
    </citation>
    <scope>NUCLEOTIDE SEQUENCE [LARGE SCALE GENOMIC DNA]</scope>
    <source>
        <strain evidence="4 5">CCFEE 5792</strain>
    </source>
</reference>
<dbReference type="PANTHER" id="PTHR10900:SF77">
    <property type="entry name" value="FI19380P1"/>
    <property type="match status" value="1"/>
</dbReference>
<name>A0AAV9N4V4_9EURO</name>
<protein>
    <recommendedName>
        <fullName evidence="3">FAS1 domain-containing protein</fullName>
    </recommendedName>
</protein>
<dbReference type="Pfam" id="PF02469">
    <property type="entry name" value="Fasciclin"/>
    <property type="match status" value="1"/>
</dbReference>
<feature type="compositionally biased region" description="Polar residues" evidence="1">
    <location>
        <begin position="426"/>
        <end position="449"/>
    </location>
</feature>
<feature type="region of interest" description="Disordered" evidence="1">
    <location>
        <begin position="266"/>
        <end position="293"/>
    </location>
</feature>
<feature type="compositionally biased region" description="Polar residues" evidence="1">
    <location>
        <begin position="282"/>
        <end position="292"/>
    </location>
</feature>